<feature type="domain" description="Response regulatory" evidence="18">
    <location>
        <begin position="619"/>
        <end position="734"/>
    </location>
</feature>
<evidence type="ECO:0000256" key="6">
    <source>
        <dbReference type="ARBA" id="ARBA00022553"/>
    </source>
</evidence>
<dbReference type="Pfam" id="PF01627">
    <property type="entry name" value="Hpt"/>
    <property type="match status" value="1"/>
</dbReference>
<dbReference type="Gene3D" id="3.30.565.10">
    <property type="entry name" value="Histidine kinase-like ATPase, C-terminal domain"/>
    <property type="match status" value="1"/>
</dbReference>
<evidence type="ECO:0000256" key="14">
    <source>
        <dbReference type="PROSITE-ProRule" id="PRU00169"/>
    </source>
</evidence>
<keyword evidence="12 16" id="KW-0472">Membrane</keyword>
<dbReference type="GO" id="GO:0000155">
    <property type="term" value="F:phosphorelay sensor kinase activity"/>
    <property type="evidence" value="ECO:0007669"/>
    <property type="project" value="InterPro"/>
</dbReference>
<dbReference type="InterPro" id="IPR036097">
    <property type="entry name" value="HisK_dim/P_sf"/>
</dbReference>
<dbReference type="Pfam" id="PF02518">
    <property type="entry name" value="HATPase_c"/>
    <property type="match status" value="1"/>
</dbReference>
<evidence type="ECO:0000256" key="5">
    <source>
        <dbReference type="ARBA" id="ARBA00022519"/>
    </source>
</evidence>
<dbReference type="PROSITE" id="PS50109">
    <property type="entry name" value="HIS_KIN"/>
    <property type="match status" value="1"/>
</dbReference>
<dbReference type="SMART" id="SM00448">
    <property type="entry name" value="REC"/>
    <property type="match status" value="1"/>
</dbReference>
<dbReference type="GO" id="GO:0009927">
    <property type="term" value="F:histidine phosphotransfer kinase activity"/>
    <property type="evidence" value="ECO:0007669"/>
    <property type="project" value="TreeGrafter"/>
</dbReference>
<dbReference type="PROSITE" id="PS50110">
    <property type="entry name" value="RESPONSE_REGULATORY"/>
    <property type="match status" value="1"/>
</dbReference>
<evidence type="ECO:0000313" key="20">
    <source>
        <dbReference type="EMBL" id="MBC9813761.1"/>
    </source>
</evidence>
<keyword evidence="11 16" id="KW-1133">Transmembrane helix</keyword>
<accession>A0A8J6PL40</accession>
<dbReference type="Gene3D" id="1.20.120.160">
    <property type="entry name" value="HPT domain"/>
    <property type="match status" value="1"/>
</dbReference>
<dbReference type="SUPFAM" id="SSF55874">
    <property type="entry name" value="ATPase domain of HSP90 chaperone/DNA topoisomerase II/histidine kinase"/>
    <property type="match status" value="1"/>
</dbReference>
<keyword evidence="7" id="KW-0808">Transferase</keyword>
<evidence type="ECO:0000256" key="1">
    <source>
        <dbReference type="ARBA" id="ARBA00000085"/>
    </source>
</evidence>
<dbReference type="SUPFAM" id="SSF47226">
    <property type="entry name" value="Histidine-containing phosphotransfer domain, HPT domain"/>
    <property type="match status" value="1"/>
</dbReference>
<comment type="caution">
    <text evidence="20">The sequence shown here is derived from an EMBL/GenBank/DDBJ whole genome shotgun (WGS) entry which is preliminary data.</text>
</comment>
<dbReference type="InterPro" id="IPR001789">
    <property type="entry name" value="Sig_transdc_resp-reg_receiver"/>
</dbReference>
<dbReference type="PROSITE" id="PS50894">
    <property type="entry name" value="HPT"/>
    <property type="match status" value="1"/>
</dbReference>
<dbReference type="RefSeq" id="WP_216714743.1">
    <property type="nucleotide sequence ID" value="NZ_JACVEL010000014.1"/>
</dbReference>
<dbReference type="InterPro" id="IPR003594">
    <property type="entry name" value="HATPase_dom"/>
</dbReference>
<feature type="transmembrane region" description="Helical" evidence="16">
    <location>
        <begin position="325"/>
        <end position="346"/>
    </location>
</feature>
<keyword evidence="6 14" id="KW-0597">Phosphoprotein</keyword>
<organism evidence="20 21">
    <name type="scientific">Taishania pollutisoli</name>
    <dbReference type="NCBI Taxonomy" id="2766479"/>
    <lineage>
        <taxon>Bacteria</taxon>
        <taxon>Pseudomonadati</taxon>
        <taxon>Bacteroidota</taxon>
        <taxon>Flavobacteriia</taxon>
        <taxon>Flavobacteriales</taxon>
        <taxon>Crocinitomicaceae</taxon>
        <taxon>Taishania</taxon>
    </lineage>
</organism>
<keyword evidence="4" id="KW-1003">Cell membrane</keyword>
<dbReference type="FunFam" id="3.30.565.10:FF:000010">
    <property type="entry name" value="Sensor histidine kinase RcsC"/>
    <property type="match status" value="1"/>
</dbReference>
<dbReference type="PRINTS" id="PR00344">
    <property type="entry name" value="BCTRLSENSOR"/>
</dbReference>
<feature type="domain" description="HPt" evidence="19">
    <location>
        <begin position="768"/>
        <end position="867"/>
    </location>
</feature>
<evidence type="ECO:0000313" key="21">
    <source>
        <dbReference type="Proteomes" id="UP000652681"/>
    </source>
</evidence>
<dbReference type="CDD" id="cd17546">
    <property type="entry name" value="REC_hyHK_CKI1_RcsC-like"/>
    <property type="match status" value="1"/>
</dbReference>
<dbReference type="EMBL" id="JACVEL010000014">
    <property type="protein sequence ID" value="MBC9813761.1"/>
    <property type="molecule type" value="Genomic_DNA"/>
</dbReference>
<dbReference type="CDD" id="cd16922">
    <property type="entry name" value="HATPase_EvgS-ArcB-TorS-like"/>
    <property type="match status" value="1"/>
</dbReference>
<dbReference type="PANTHER" id="PTHR43047">
    <property type="entry name" value="TWO-COMPONENT HISTIDINE PROTEIN KINASE"/>
    <property type="match status" value="1"/>
</dbReference>
<feature type="coiled-coil region" evidence="15">
    <location>
        <begin position="184"/>
        <end position="214"/>
    </location>
</feature>
<dbReference type="SMART" id="SM00388">
    <property type="entry name" value="HisKA"/>
    <property type="match status" value="1"/>
</dbReference>
<evidence type="ECO:0000256" key="10">
    <source>
        <dbReference type="ARBA" id="ARBA00022840"/>
    </source>
</evidence>
<name>A0A8J6PL40_9FLAO</name>
<keyword evidence="10" id="KW-0067">ATP-binding</keyword>
<dbReference type="SMART" id="SM00387">
    <property type="entry name" value="HATPase_c"/>
    <property type="match status" value="1"/>
</dbReference>
<dbReference type="EC" id="2.7.13.3" evidence="3"/>
<evidence type="ECO:0000259" key="19">
    <source>
        <dbReference type="PROSITE" id="PS50894"/>
    </source>
</evidence>
<evidence type="ECO:0000256" key="11">
    <source>
        <dbReference type="ARBA" id="ARBA00022989"/>
    </source>
</evidence>
<dbReference type="CDD" id="cd00082">
    <property type="entry name" value="HisKA"/>
    <property type="match status" value="1"/>
</dbReference>
<dbReference type="InterPro" id="IPR003661">
    <property type="entry name" value="HisK_dim/P_dom"/>
</dbReference>
<evidence type="ECO:0000259" key="18">
    <source>
        <dbReference type="PROSITE" id="PS50110"/>
    </source>
</evidence>
<dbReference type="SUPFAM" id="SSF47384">
    <property type="entry name" value="Homodimeric domain of signal transducing histidine kinase"/>
    <property type="match status" value="1"/>
</dbReference>
<evidence type="ECO:0000256" key="12">
    <source>
        <dbReference type="ARBA" id="ARBA00023136"/>
    </source>
</evidence>
<sequence>MPKRSIFNFEFKVIALMFVIFVIVLVTGITAYFRFSDLIRNISESVRPDNRLVLSHSLKNDLTELSNIAKTHSLTEDNSYRKNYILRKNQIDDKLSKLKRISENDFAEIGLNELDTLIRDRLIVLDGIMYAEDPFRVQTALGKVVFNLETSDLELQYKDYRTHTEVPGNDKPAKSTTIKENVDLTMLRQSNERLEELEKEEEKLLKKMKKAEKRNNSDKVAELDSLLNKRKAEAIGIHKKLTKSEEYEQDKKMTIDKIYKGIEEVSTEELLIEKEIKMAQLELISMDNILNLRIANVFDEFELIENANIAKATKYAEEENEKTNVYIAVFSVFVAILLLLMAYIIIQYVKKNNLYKMALKRSTTETEKLVKTRERLMATISHEIRTPMHAINGFAQQLSKEQLSAQQQEYVAMIRKSSEHLTYLINDVLDLSKLQNGKLKLNAVPFSLKELIGDIAVLSKELLHGKELEIRVNVDAALADFYLGDAYRLRQIFLNLMSNAVKFTQKGSVVMLVTLDEKSDAGHTIRIVVEDTGIGMTESELAKVFNEFEQFNTGVNSKISGTGLGLSITKKLIELHKGNINIKSEKEKGTTVEIVLKLKTASPPEKPIGTLQKHISCSSILIVDDEEYNRKLLKAMLKSYGIDLREASNGKEALEQLELQQVDLILLDSRMPVMDGKQTVQELRKTEQESGKSTNVILLTAAGTETEELLELVDGYVSKPFSEEQLIDEINKVCGENNEMTEAMEQQQEPDHQQPVDFRNLRALSGTDKAFYADMLTTFVSTTSVGVQTMKVAFSNADWELLANEAHKIASPCRHLGALQFHGLLKEVEKAAREHSDPKQIKQFMKQLEEEAEVVLQVVNDELRTIH</sequence>
<dbReference type="Gene3D" id="3.40.50.2300">
    <property type="match status" value="1"/>
</dbReference>
<gene>
    <name evidence="20" type="ORF">H9Y05_14900</name>
</gene>
<evidence type="ECO:0000259" key="17">
    <source>
        <dbReference type="PROSITE" id="PS50109"/>
    </source>
</evidence>
<comment type="catalytic activity">
    <reaction evidence="1">
        <text>ATP + protein L-histidine = ADP + protein N-phospho-L-histidine.</text>
        <dbReference type="EC" id="2.7.13.3"/>
    </reaction>
</comment>
<dbReference type="InterPro" id="IPR008207">
    <property type="entry name" value="Sig_transdc_His_kin_Hpt_dom"/>
</dbReference>
<dbReference type="Gene3D" id="1.10.287.130">
    <property type="match status" value="1"/>
</dbReference>
<dbReference type="InterPro" id="IPR036890">
    <property type="entry name" value="HATPase_C_sf"/>
</dbReference>
<evidence type="ECO:0000256" key="16">
    <source>
        <dbReference type="SAM" id="Phobius"/>
    </source>
</evidence>
<comment type="subcellular location">
    <subcellularLocation>
        <location evidence="2">Cell inner membrane</location>
        <topology evidence="2">Multi-pass membrane protein</topology>
    </subcellularLocation>
</comment>
<reference evidence="20" key="1">
    <citation type="submission" date="2020-09" db="EMBL/GenBank/DDBJ databases">
        <title>Taishania pollutisoli gen. nov., sp. nov., Isolated from Tetrabromobisphenol A-Contaminated Soil.</title>
        <authorList>
            <person name="Chen Q."/>
        </authorList>
    </citation>
    <scope>NUCLEOTIDE SEQUENCE</scope>
    <source>
        <strain evidence="20">CZZ-1</strain>
    </source>
</reference>
<keyword evidence="5" id="KW-0997">Cell inner membrane</keyword>
<dbReference type="Pfam" id="PF00512">
    <property type="entry name" value="HisKA"/>
    <property type="match status" value="1"/>
</dbReference>
<proteinExistence type="predicted"/>
<feature type="modified residue" description="Phosphohistidine" evidence="13">
    <location>
        <position position="807"/>
    </location>
</feature>
<evidence type="ECO:0000256" key="4">
    <source>
        <dbReference type="ARBA" id="ARBA00022475"/>
    </source>
</evidence>
<dbReference type="PANTHER" id="PTHR43047:SF72">
    <property type="entry name" value="OSMOSENSING HISTIDINE PROTEIN KINASE SLN1"/>
    <property type="match status" value="1"/>
</dbReference>
<feature type="domain" description="Histidine kinase" evidence="17">
    <location>
        <begin position="379"/>
        <end position="600"/>
    </location>
</feature>
<feature type="transmembrane region" description="Helical" evidence="16">
    <location>
        <begin position="12"/>
        <end position="33"/>
    </location>
</feature>
<dbReference type="SUPFAM" id="SSF52172">
    <property type="entry name" value="CheY-like"/>
    <property type="match status" value="1"/>
</dbReference>
<keyword evidence="8 16" id="KW-0812">Transmembrane</keyword>
<dbReference type="InterPro" id="IPR011006">
    <property type="entry name" value="CheY-like_superfamily"/>
</dbReference>
<feature type="modified residue" description="4-aspartylphosphate" evidence="14">
    <location>
        <position position="668"/>
    </location>
</feature>
<keyword evidence="15" id="KW-0175">Coiled coil</keyword>
<keyword evidence="21" id="KW-1185">Reference proteome</keyword>
<keyword evidence="10" id="KW-0547">Nucleotide-binding</keyword>
<evidence type="ECO:0000256" key="8">
    <source>
        <dbReference type="ARBA" id="ARBA00022692"/>
    </source>
</evidence>
<keyword evidence="9" id="KW-0418">Kinase</keyword>
<evidence type="ECO:0000256" key="15">
    <source>
        <dbReference type="SAM" id="Coils"/>
    </source>
</evidence>
<protein>
    <recommendedName>
        <fullName evidence="3">histidine kinase</fullName>
        <ecNumber evidence="3">2.7.13.3</ecNumber>
    </recommendedName>
</protein>
<dbReference type="InterPro" id="IPR036641">
    <property type="entry name" value="HPT_dom_sf"/>
</dbReference>
<dbReference type="Proteomes" id="UP000652681">
    <property type="component" value="Unassembled WGS sequence"/>
</dbReference>
<evidence type="ECO:0000256" key="7">
    <source>
        <dbReference type="ARBA" id="ARBA00022679"/>
    </source>
</evidence>
<evidence type="ECO:0000256" key="3">
    <source>
        <dbReference type="ARBA" id="ARBA00012438"/>
    </source>
</evidence>
<evidence type="ECO:0000256" key="9">
    <source>
        <dbReference type="ARBA" id="ARBA00022777"/>
    </source>
</evidence>
<dbReference type="GO" id="GO:0005886">
    <property type="term" value="C:plasma membrane"/>
    <property type="evidence" value="ECO:0007669"/>
    <property type="project" value="UniProtKB-SubCell"/>
</dbReference>
<dbReference type="InterPro" id="IPR005467">
    <property type="entry name" value="His_kinase_dom"/>
</dbReference>
<evidence type="ECO:0000256" key="2">
    <source>
        <dbReference type="ARBA" id="ARBA00004429"/>
    </source>
</evidence>
<dbReference type="Pfam" id="PF00072">
    <property type="entry name" value="Response_reg"/>
    <property type="match status" value="1"/>
</dbReference>
<dbReference type="InterPro" id="IPR004358">
    <property type="entry name" value="Sig_transdc_His_kin-like_C"/>
</dbReference>
<dbReference type="AlphaFoldDB" id="A0A8J6PL40"/>
<evidence type="ECO:0000256" key="13">
    <source>
        <dbReference type="PROSITE-ProRule" id="PRU00110"/>
    </source>
</evidence>